<gene>
    <name evidence="7" type="ORF">EK21DRAFT_106995</name>
</gene>
<reference evidence="7" key="1">
    <citation type="journal article" date="2020" name="Stud. Mycol.">
        <title>101 Dothideomycetes genomes: a test case for predicting lifestyles and emergence of pathogens.</title>
        <authorList>
            <person name="Haridas S."/>
            <person name="Albert R."/>
            <person name="Binder M."/>
            <person name="Bloem J."/>
            <person name="Labutti K."/>
            <person name="Salamov A."/>
            <person name="Andreopoulos B."/>
            <person name="Baker S."/>
            <person name="Barry K."/>
            <person name="Bills G."/>
            <person name="Bluhm B."/>
            <person name="Cannon C."/>
            <person name="Castanera R."/>
            <person name="Culley D."/>
            <person name="Daum C."/>
            <person name="Ezra D."/>
            <person name="Gonzalez J."/>
            <person name="Henrissat B."/>
            <person name="Kuo A."/>
            <person name="Liang C."/>
            <person name="Lipzen A."/>
            <person name="Lutzoni F."/>
            <person name="Magnuson J."/>
            <person name="Mondo S."/>
            <person name="Nolan M."/>
            <person name="Ohm R."/>
            <person name="Pangilinan J."/>
            <person name="Park H.-J."/>
            <person name="Ramirez L."/>
            <person name="Alfaro M."/>
            <person name="Sun H."/>
            <person name="Tritt A."/>
            <person name="Yoshinaga Y."/>
            <person name="Zwiers L.-H."/>
            <person name="Turgeon B."/>
            <person name="Goodwin S."/>
            <person name="Spatafora J."/>
            <person name="Crous P."/>
            <person name="Grigoriev I."/>
        </authorList>
    </citation>
    <scope>NUCLEOTIDE SEQUENCE</scope>
    <source>
        <strain evidence="7">CBS 110217</strain>
    </source>
</reference>
<dbReference type="GO" id="GO:0005506">
    <property type="term" value="F:iron ion binding"/>
    <property type="evidence" value="ECO:0007669"/>
    <property type="project" value="InterPro"/>
</dbReference>
<evidence type="ECO:0000256" key="4">
    <source>
        <dbReference type="ARBA" id="ARBA00023136"/>
    </source>
</evidence>
<keyword evidence="3 5" id="KW-1133">Transmembrane helix</keyword>
<evidence type="ECO:0000313" key="8">
    <source>
        <dbReference type="Proteomes" id="UP000799777"/>
    </source>
</evidence>
<feature type="transmembrane region" description="Helical" evidence="5">
    <location>
        <begin position="198"/>
        <end position="220"/>
    </location>
</feature>
<dbReference type="InterPro" id="IPR050307">
    <property type="entry name" value="Sterol_Desaturase_Related"/>
</dbReference>
<keyword evidence="4 5" id="KW-0472">Membrane</keyword>
<comment type="caution">
    <text evidence="7">The sequence shown here is derived from an EMBL/GenBank/DDBJ whole genome shotgun (WGS) entry which is preliminary data.</text>
</comment>
<proteinExistence type="predicted"/>
<dbReference type="EMBL" id="ML978157">
    <property type="protein sequence ID" value="KAF2035469.1"/>
    <property type="molecule type" value="Genomic_DNA"/>
</dbReference>
<evidence type="ECO:0000256" key="5">
    <source>
        <dbReference type="SAM" id="Phobius"/>
    </source>
</evidence>
<keyword evidence="8" id="KW-1185">Reference proteome</keyword>
<comment type="subcellular location">
    <subcellularLocation>
        <location evidence="1">Membrane</location>
    </subcellularLocation>
</comment>
<feature type="domain" description="Fatty acid hydroxylase" evidence="6">
    <location>
        <begin position="203"/>
        <end position="331"/>
    </location>
</feature>
<evidence type="ECO:0000256" key="2">
    <source>
        <dbReference type="ARBA" id="ARBA00022692"/>
    </source>
</evidence>
<dbReference type="Pfam" id="PF04116">
    <property type="entry name" value="FA_hydroxylase"/>
    <property type="match status" value="1"/>
</dbReference>
<dbReference type="InterPro" id="IPR006694">
    <property type="entry name" value="Fatty_acid_hydroxylase"/>
</dbReference>
<dbReference type="Proteomes" id="UP000799777">
    <property type="component" value="Unassembled WGS sequence"/>
</dbReference>
<protein>
    <recommendedName>
        <fullName evidence="6">Fatty acid hydroxylase domain-containing protein</fullName>
    </recommendedName>
</protein>
<accession>A0A9P4HL05</accession>
<sequence length="346" mass="39588">MATKYLDSTVAFKLRVILGTLLTTSIFVPTLYQPMLTPLWTFLIHNPIYRLSTFETIWTVFLYSIIEVSMTVVFLRHPEWRFAIQTTKKEDKPITKPRDMRRPSRRFGEIAVYVLPLLAMDLTMIKKFADVPLEAMLESGNYAITNLPNRTTNNSTSNSPNTTHHKTFLIPTLHNFTLSSPLQTHRALPTLAPTSRRLALELLLAFFIYDTLFFAFHLSLHIIPSLRTLHAPHHRHLEMHPQITNQLHISERLGLVLLANFSLNIIGAHVFTRTLFVAVFVWLLVELHSGLDLPWAYEKMLPKGWGGGARKHASHHARGDGGFEPYFTWWDGGLERVGGTLQGEFV</sequence>
<dbReference type="PANTHER" id="PTHR11863">
    <property type="entry name" value="STEROL DESATURASE"/>
    <property type="match status" value="1"/>
</dbReference>
<dbReference type="GO" id="GO:0008610">
    <property type="term" value="P:lipid biosynthetic process"/>
    <property type="evidence" value="ECO:0007669"/>
    <property type="project" value="InterPro"/>
</dbReference>
<evidence type="ECO:0000313" key="7">
    <source>
        <dbReference type="EMBL" id="KAF2035469.1"/>
    </source>
</evidence>
<organism evidence="7 8">
    <name type="scientific">Setomelanomma holmii</name>
    <dbReference type="NCBI Taxonomy" id="210430"/>
    <lineage>
        <taxon>Eukaryota</taxon>
        <taxon>Fungi</taxon>
        <taxon>Dikarya</taxon>
        <taxon>Ascomycota</taxon>
        <taxon>Pezizomycotina</taxon>
        <taxon>Dothideomycetes</taxon>
        <taxon>Pleosporomycetidae</taxon>
        <taxon>Pleosporales</taxon>
        <taxon>Pleosporineae</taxon>
        <taxon>Phaeosphaeriaceae</taxon>
        <taxon>Setomelanomma</taxon>
    </lineage>
</organism>
<keyword evidence="2 5" id="KW-0812">Transmembrane</keyword>
<dbReference type="OrthoDB" id="1658724at2759"/>
<evidence type="ECO:0000256" key="1">
    <source>
        <dbReference type="ARBA" id="ARBA00004370"/>
    </source>
</evidence>
<feature type="transmembrane region" description="Helical" evidence="5">
    <location>
        <begin position="56"/>
        <end position="75"/>
    </location>
</feature>
<evidence type="ECO:0000256" key="3">
    <source>
        <dbReference type="ARBA" id="ARBA00022989"/>
    </source>
</evidence>
<dbReference type="AlphaFoldDB" id="A0A9P4HL05"/>
<dbReference type="GO" id="GO:0016491">
    <property type="term" value="F:oxidoreductase activity"/>
    <property type="evidence" value="ECO:0007669"/>
    <property type="project" value="InterPro"/>
</dbReference>
<dbReference type="GO" id="GO:0016020">
    <property type="term" value="C:membrane"/>
    <property type="evidence" value="ECO:0007669"/>
    <property type="project" value="UniProtKB-SubCell"/>
</dbReference>
<feature type="transmembrane region" description="Helical" evidence="5">
    <location>
        <begin position="12"/>
        <end position="32"/>
    </location>
</feature>
<evidence type="ECO:0000259" key="6">
    <source>
        <dbReference type="Pfam" id="PF04116"/>
    </source>
</evidence>
<name>A0A9P4HL05_9PLEO</name>
<feature type="transmembrane region" description="Helical" evidence="5">
    <location>
        <begin position="255"/>
        <end position="285"/>
    </location>
</feature>